<dbReference type="Proteomes" id="UP001229421">
    <property type="component" value="Unassembled WGS sequence"/>
</dbReference>
<dbReference type="Gene3D" id="4.10.60.10">
    <property type="entry name" value="Zinc finger, CCHC-type"/>
    <property type="match status" value="1"/>
</dbReference>
<dbReference type="Pfam" id="PF00098">
    <property type="entry name" value="zf-CCHC"/>
    <property type="match status" value="1"/>
</dbReference>
<gene>
    <name evidence="3" type="ORF">QVD17_38235</name>
</gene>
<evidence type="ECO:0000256" key="1">
    <source>
        <dbReference type="PROSITE-ProRule" id="PRU00047"/>
    </source>
</evidence>
<accession>A0AAD8NJX5</accession>
<keyword evidence="1" id="KW-0862">Zinc</keyword>
<dbReference type="InterPro" id="IPR036875">
    <property type="entry name" value="Znf_CCHC_sf"/>
</dbReference>
<sequence length="102" mass="11771">MEENLIHPSVMISDLDQIYPDDVEEMDVTWQMAMAVFRAKNFIKKTGRNTWDKSGNRNFGFSKANLRCFNCHNPGHFAKECNEPKVDLVDGDKHIVLLMVLN</sequence>
<reference evidence="3" key="1">
    <citation type="journal article" date="2023" name="bioRxiv">
        <title>Improved chromosome-level genome assembly for marigold (Tagetes erecta).</title>
        <authorList>
            <person name="Jiang F."/>
            <person name="Yuan L."/>
            <person name="Wang S."/>
            <person name="Wang H."/>
            <person name="Xu D."/>
            <person name="Wang A."/>
            <person name="Fan W."/>
        </authorList>
    </citation>
    <scope>NUCLEOTIDE SEQUENCE</scope>
    <source>
        <strain evidence="3">WSJ</strain>
        <tissue evidence="3">Leaf</tissue>
    </source>
</reference>
<organism evidence="3 4">
    <name type="scientific">Tagetes erecta</name>
    <name type="common">African marigold</name>
    <dbReference type="NCBI Taxonomy" id="13708"/>
    <lineage>
        <taxon>Eukaryota</taxon>
        <taxon>Viridiplantae</taxon>
        <taxon>Streptophyta</taxon>
        <taxon>Embryophyta</taxon>
        <taxon>Tracheophyta</taxon>
        <taxon>Spermatophyta</taxon>
        <taxon>Magnoliopsida</taxon>
        <taxon>eudicotyledons</taxon>
        <taxon>Gunneridae</taxon>
        <taxon>Pentapetalae</taxon>
        <taxon>asterids</taxon>
        <taxon>campanulids</taxon>
        <taxon>Asterales</taxon>
        <taxon>Asteraceae</taxon>
        <taxon>Asteroideae</taxon>
        <taxon>Heliantheae alliance</taxon>
        <taxon>Tageteae</taxon>
        <taxon>Tagetes</taxon>
    </lineage>
</organism>
<dbReference type="GO" id="GO:0003676">
    <property type="term" value="F:nucleic acid binding"/>
    <property type="evidence" value="ECO:0007669"/>
    <property type="project" value="InterPro"/>
</dbReference>
<evidence type="ECO:0000313" key="4">
    <source>
        <dbReference type="Proteomes" id="UP001229421"/>
    </source>
</evidence>
<dbReference type="SMART" id="SM00343">
    <property type="entry name" value="ZnF_C2HC"/>
    <property type="match status" value="1"/>
</dbReference>
<keyword evidence="1" id="KW-0863">Zinc-finger</keyword>
<dbReference type="EMBL" id="JAUHHV010000010">
    <property type="protein sequence ID" value="KAK1411677.1"/>
    <property type="molecule type" value="Genomic_DNA"/>
</dbReference>
<name>A0AAD8NJX5_TARER</name>
<dbReference type="SUPFAM" id="SSF57756">
    <property type="entry name" value="Retrovirus zinc finger-like domains"/>
    <property type="match status" value="1"/>
</dbReference>
<dbReference type="PROSITE" id="PS50158">
    <property type="entry name" value="ZF_CCHC"/>
    <property type="match status" value="1"/>
</dbReference>
<dbReference type="AlphaFoldDB" id="A0AAD8NJX5"/>
<comment type="caution">
    <text evidence="3">The sequence shown here is derived from an EMBL/GenBank/DDBJ whole genome shotgun (WGS) entry which is preliminary data.</text>
</comment>
<evidence type="ECO:0000313" key="3">
    <source>
        <dbReference type="EMBL" id="KAK1411677.1"/>
    </source>
</evidence>
<evidence type="ECO:0000259" key="2">
    <source>
        <dbReference type="PROSITE" id="PS50158"/>
    </source>
</evidence>
<feature type="domain" description="CCHC-type" evidence="2">
    <location>
        <begin position="67"/>
        <end position="83"/>
    </location>
</feature>
<proteinExistence type="predicted"/>
<dbReference type="GO" id="GO:0008270">
    <property type="term" value="F:zinc ion binding"/>
    <property type="evidence" value="ECO:0007669"/>
    <property type="project" value="UniProtKB-KW"/>
</dbReference>
<protein>
    <recommendedName>
        <fullName evidence="2">CCHC-type domain-containing protein</fullName>
    </recommendedName>
</protein>
<dbReference type="InterPro" id="IPR001878">
    <property type="entry name" value="Znf_CCHC"/>
</dbReference>
<keyword evidence="4" id="KW-1185">Reference proteome</keyword>
<keyword evidence="1" id="KW-0479">Metal-binding</keyword>